<organism evidence="2 3">
    <name type="scientific">Stegodyphus mimosarum</name>
    <name type="common">African social velvet spider</name>
    <dbReference type="NCBI Taxonomy" id="407821"/>
    <lineage>
        <taxon>Eukaryota</taxon>
        <taxon>Metazoa</taxon>
        <taxon>Ecdysozoa</taxon>
        <taxon>Arthropoda</taxon>
        <taxon>Chelicerata</taxon>
        <taxon>Arachnida</taxon>
        <taxon>Araneae</taxon>
        <taxon>Araneomorphae</taxon>
        <taxon>Entelegynae</taxon>
        <taxon>Eresoidea</taxon>
        <taxon>Eresidae</taxon>
        <taxon>Stegodyphus</taxon>
    </lineage>
</organism>
<sequence length="41" mass="4269">MQAEGVDPEILNNPDAEAPPGAPEPLSDDGSRPSDESDFSD</sequence>
<feature type="non-terminal residue" evidence="2">
    <location>
        <position position="41"/>
    </location>
</feature>
<evidence type="ECO:0000313" key="3">
    <source>
        <dbReference type="Proteomes" id="UP000054359"/>
    </source>
</evidence>
<dbReference type="EMBL" id="KK121383">
    <property type="protein sequence ID" value="KFM80375.1"/>
    <property type="molecule type" value="Genomic_DNA"/>
</dbReference>
<reference evidence="2 3" key="1">
    <citation type="submission" date="2013-11" db="EMBL/GenBank/DDBJ databases">
        <title>Genome sequencing of Stegodyphus mimosarum.</title>
        <authorList>
            <person name="Bechsgaard J."/>
        </authorList>
    </citation>
    <scope>NUCLEOTIDE SEQUENCE [LARGE SCALE GENOMIC DNA]</scope>
</reference>
<gene>
    <name evidence="2" type="ORF">X975_22429</name>
</gene>
<dbReference type="Proteomes" id="UP000054359">
    <property type="component" value="Unassembled WGS sequence"/>
</dbReference>
<name>A0A087USN6_STEMI</name>
<feature type="region of interest" description="Disordered" evidence="1">
    <location>
        <begin position="1"/>
        <end position="41"/>
    </location>
</feature>
<evidence type="ECO:0000256" key="1">
    <source>
        <dbReference type="SAM" id="MobiDB-lite"/>
    </source>
</evidence>
<accession>A0A087USN6</accession>
<evidence type="ECO:0000313" key="2">
    <source>
        <dbReference type="EMBL" id="KFM80375.1"/>
    </source>
</evidence>
<keyword evidence="3" id="KW-1185">Reference proteome</keyword>
<dbReference type="AlphaFoldDB" id="A0A087USN6"/>
<protein>
    <submittedName>
        <fullName evidence="2">Uncharacterized protein</fullName>
    </submittedName>
</protein>
<proteinExistence type="predicted"/>